<proteinExistence type="predicted"/>
<reference evidence="1" key="1">
    <citation type="journal article" date="2020" name="Nature">
        <title>Giant virus diversity and host interactions through global metagenomics.</title>
        <authorList>
            <person name="Schulz F."/>
            <person name="Roux S."/>
            <person name="Paez-Espino D."/>
            <person name="Jungbluth S."/>
            <person name="Walsh D.A."/>
            <person name="Denef V.J."/>
            <person name="McMahon K.D."/>
            <person name="Konstantinidis K.T."/>
            <person name="Eloe-Fadrosh E.A."/>
            <person name="Kyrpides N.C."/>
            <person name="Woyke T."/>
        </authorList>
    </citation>
    <scope>NUCLEOTIDE SEQUENCE</scope>
    <source>
        <strain evidence="1">GVMAG-M-3300009155-2</strain>
    </source>
</reference>
<sequence>MNTLLDTMFIKRFCLPVNSDVELYETGESNINSCFCGNYNHVACIIKGKDRFPKKM</sequence>
<dbReference type="AlphaFoldDB" id="A0A6C0ESF8"/>
<dbReference type="EMBL" id="MN738920">
    <property type="protein sequence ID" value="QHT31453.1"/>
    <property type="molecule type" value="Genomic_DNA"/>
</dbReference>
<protein>
    <submittedName>
        <fullName evidence="1">Uncharacterized protein</fullName>
    </submittedName>
</protein>
<accession>A0A6C0ESF8</accession>
<organism evidence="1">
    <name type="scientific">viral metagenome</name>
    <dbReference type="NCBI Taxonomy" id="1070528"/>
    <lineage>
        <taxon>unclassified sequences</taxon>
        <taxon>metagenomes</taxon>
        <taxon>organismal metagenomes</taxon>
    </lineage>
</organism>
<evidence type="ECO:0000313" key="1">
    <source>
        <dbReference type="EMBL" id="QHT31453.1"/>
    </source>
</evidence>
<name>A0A6C0ESF8_9ZZZZ</name>